<dbReference type="PATRIC" id="fig|1348973.3.peg.1674"/>
<protein>
    <submittedName>
        <fullName evidence="5">Putative S-layer protein</fullName>
    </submittedName>
</protein>
<evidence type="ECO:0000256" key="1">
    <source>
        <dbReference type="ARBA" id="ARBA00022729"/>
    </source>
</evidence>
<feature type="domain" description="SLH" evidence="4">
    <location>
        <begin position="834"/>
        <end position="897"/>
    </location>
</feature>
<dbReference type="InterPro" id="IPR018711">
    <property type="entry name" value="NAGPA"/>
</dbReference>
<dbReference type="Pfam" id="PF00395">
    <property type="entry name" value="SLH"/>
    <property type="match status" value="3"/>
</dbReference>
<evidence type="ECO:0000259" key="4">
    <source>
        <dbReference type="PROSITE" id="PS51272"/>
    </source>
</evidence>
<sequence length="953" mass="102185">MIRMKRTKITTILLTFLLVFQSFGASAFASFGTLLSDVSTQVSPGVTYTKQQYNGGYHRAVNLLNINLNDPYTALEVSLPEPLTAVSTVSNRALQNHYEGHFVIGAANAGFFDMAGKMPVNLIAKDNKLINIGISGTKTSKSPTNEPIAFGINRNGKAVIDRYKIEMITTIGGQTLNLNNFNGTRGEKAIHLYQSPKQTTGTNEWGTEIIISDVTPSPSSQIIGQTMTGTVSKVTRFGEGGNAAIPSNGFVISAHGQEWSEKLKNVQVGDMVDLSLSLGDVWQDAQYVIGTGPQLVKNGQVSISMDENDSFAKSRHPRTAITTNQAGDQVYLVTVDGRQNGYSNGATLREFANYLISIGAYNAINLDGGGSTAIAVRELGTAQPKLVNSPSEGVERKVSSVFQVISTAPTSDPKTLKLTKPDGKILKGTKVQLAYKYALDQYMNLVQVNANDITLSVDGNVGSTSGLTFTAENAGSGKIIASYNDATGEVPVTVVDKLDKIEIQPKSVVIGTNESIQLSVNAIYNGGEPIIFDKSVIKWSVDGNIGTITPDGKFIAGQEKAAGNIIAQFENVTASIPVKVGVDPVMVDGFESLAKWSADQAKAKAAVELASGSGNVQEGKNSLKLSYDFTTAEDGIKVAYASAKTSIDLKGYPKELGLWVKGDGAGHWLRANITDGTGKQHTINFTEEHGLTWTGWKYVRAVVPANLPLPLKFDRIYVAEAVKEKQNKGAIYFDGLQSAYVNNHPAPQANPNEGAGNGNGNGNGTGSGQAPDPNVSFKDITNKHWAYQSVVFLSNRGIIKGYEDNTFRPNAEITRAMAAAMIAREFKLTDSKDKALPFNDVKNTHYAYTAIKAVSEAGIINGQPGGKFAPDAPLTRAEMAVILNRAYKLEGETTKTFTDVKASHWAAKDIAILAANNVTGGYEDGSFKPSKPTTRAEFSSFMERVIKMNTNKE</sequence>
<feature type="compositionally biased region" description="Gly residues" evidence="2">
    <location>
        <begin position="755"/>
        <end position="767"/>
    </location>
</feature>
<evidence type="ECO:0000256" key="3">
    <source>
        <dbReference type="SAM" id="SignalP"/>
    </source>
</evidence>
<dbReference type="InterPro" id="IPR001119">
    <property type="entry name" value="SLH_dom"/>
</dbReference>
<feature type="domain" description="SLH" evidence="4">
    <location>
        <begin position="898"/>
        <end position="953"/>
    </location>
</feature>
<dbReference type="Proteomes" id="UP000027936">
    <property type="component" value="Unassembled WGS sequence"/>
</dbReference>
<dbReference type="PANTHER" id="PTHR43308:SF5">
    <property type="entry name" value="S-LAYER PROTEIN _ PEPTIDOGLYCAN ENDO-BETA-N-ACETYLGLUCOSAMINIDASE"/>
    <property type="match status" value="1"/>
</dbReference>
<dbReference type="Gene3D" id="2.60.40.1080">
    <property type="match status" value="1"/>
</dbReference>
<dbReference type="SUPFAM" id="SSF49785">
    <property type="entry name" value="Galactose-binding domain-like"/>
    <property type="match status" value="1"/>
</dbReference>
<accession>A0A072NPP3</accession>
<dbReference type="RefSeq" id="WP_035194885.1">
    <property type="nucleotide sequence ID" value="NZ_JJRY01000005.1"/>
</dbReference>
<feature type="region of interest" description="Disordered" evidence="2">
    <location>
        <begin position="742"/>
        <end position="775"/>
    </location>
</feature>
<dbReference type="Pfam" id="PF09992">
    <property type="entry name" value="NAGPA"/>
    <property type="match status" value="1"/>
</dbReference>
<feature type="compositionally biased region" description="Low complexity" evidence="2">
    <location>
        <begin position="745"/>
        <end position="754"/>
    </location>
</feature>
<evidence type="ECO:0000313" key="6">
    <source>
        <dbReference type="Proteomes" id="UP000027936"/>
    </source>
</evidence>
<evidence type="ECO:0000256" key="2">
    <source>
        <dbReference type="SAM" id="MobiDB-lite"/>
    </source>
</evidence>
<keyword evidence="1 3" id="KW-0732">Signal</keyword>
<feature type="signal peptide" evidence="3">
    <location>
        <begin position="1"/>
        <end position="27"/>
    </location>
</feature>
<feature type="chain" id="PRO_5001682802" evidence="3">
    <location>
        <begin position="28"/>
        <end position="953"/>
    </location>
</feature>
<dbReference type="InterPro" id="IPR051465">
    <property type="entry name" value="Cell_Envelope_Struct_Comp"/>
</dbReference>
<proteinExistence type="predicted"/>
<evidence type="ECO:0000313" key="5">
    <source>
        <dbReference type="EMBL" id="KEF38898.1"/>
    </source>
</evidence>
<feature type="domain" description="SLH" evidence="4">
    <location>
        <begin position="773"/>
        <end position="832"/>
    </location>
</feature>
<dbReference type="AlphaFoldDB" id="A0A072NPP3"/>
<gene>
    <name evidence="5" type="ORF">M670_01714</name>
</gene>
<dbReference type="PANTHER" id="PTHR43308">
    <property type="entry name" value="OUTER MEMBRANE PROTEIN ALPHA-RELATED"/>
    <property type="match status" value="1"/>
</dbReference>
<dbReference type="OrthoDB" id="9809781at2"/>
<dbReference type="EMBL" id="JJRY01000005">
    <property type="protein sequence ID" value="KEF38898.1"/>
    <property type="molecule type" value="Genomic_DNA"/>
</dbReference>
<dbReference type="InterPro" id="IPR008979">
    <property type="entry name" value="Galactose-bd-like_sf"/>
</dbReference>
<name>A0A072NPP3_SCHAZ</name>
<dbReference type="PROSITE" id="PS51272">
    <property type="entry name" value="SLH"/>
    <property type="match status" value="3"/>
</dbReference>
<comment type="caution">
    <text evidence="5">The sequence shown here is derived from an EMBL/GenBank/DDBJ whole genome shotgun (WGS) entry which is preliminary data.</text>
</comment>
<organism evidence="5 6">
    <name type="scientific">Schinkia azotoformans MEV2011</name>
    <dbReference type="NCBI Taxonomy" id="1348973"/>
    <lineage>
        <taxon>Bacteria</taxon>
        <taxon>Bacillati</taxon>
        <taxon>Bacillota</taxon>
        <taxon>Bacilli</taxon>
        <taxon>Bacillales</taxon>
        <taxon>Bacillaceae</taxon>
        <taxon>Calidifontibacillus/Schinkia group</taxon>
        <taxon>Schinkia</taxon>
    </lineage>
</organism>
<reference evidence="5 6" key="1">
    <citation type="submission" date="2014-04" db="EMBL/GenBank/DDBJ databases">
        <title>Draft genome sequence of Bacillus azotoformans MEV2011, a (co-) denitrifying strain unable to grow in the presence of oxygen.</title>
        <authorList>
            <person name="Nielsen M."/>
            <person name="Schreiber L."/>
            <person name="Finster K."/>
            <person name="Schramm A."/>
        </authorList>
    </citation>
    <scope>NUCLEOTIDE SEQUENCE [LARGE SCALE GENOMIC DNA]</scope>
    <source>
        <strain evidence="5 6">MEV2011</strain>
    </source>
</reference>